<dbReference type="InterPro" id="IPR036375">
    <property type="entry name" value="Hemopexin-like_dom_sf"/>
</dbReference>
<keyword evidence="12" id="KW-1015">Disulfide bond</keyword>
<dbReference type="PANTHER" id="PTHR10201:SF323">
    <property type="entry name" value="MATRIX METALLOPROTEINASE-21"/>
    <property type="match status" value="1"/>
</dbReference>
<dbReference type="InterPro" id="IPR036365">
    <property type="entry name" value="PGBD-like_sf"/>
</dbReference>
<dbReference type="SUPFAM" id="SSF47090">
    <property type="entry name" value="PGBD-like"/>
    <property type="match status" value="1"/>
</dbReference>
<comment type="cofactor">
    <cofactor evidence="1">
        <name>Zn(2+)</name>
        <dbReference type="ChEBI" id="CHEBI:29105"/>
    </cofactor>
</comment>
<protein>
    <recommendedName>
        <fullName evidence="14">Peptidase metallopeptidase domain-containing protein</fullName>
    </recommendedName>
</protein>
<dbReference type="SUPFAM" id="SSF50923">
    <property type="entry name" value="Hemopexin-like domain"/>
    <property type="match status" value="1"/>
</dbReference>
<keyword evidence="4" id="KW-0479">Metal-binding</keyword>
<dbReference type="InterPro" id="IPR021190">
    <property type="entry name" value="Pept_M10A"/>
</dbReference>
<dbReference type="InterPro" id="IPR018487">
    <property type="entry name" value="Hemopexin-like_repeat"/>
</dbReference>
<keyword evidence="9" id="KW-0106">Calcium</keyword>
<organism evidence="15 16">
    <name type="scientific">Aedes albopictus</name>
    <name type="common">Asian tiger mosquito</name>
    <name type="synonym">Stegomyia albopicta</name>
    <dbReference type="NCBI Taxonomy" id="7160"/>
    <lineage>
        <taxon>Eukaryota</taxon>
        <taxon>Metazoa</taxon>
        <taxon>Ecdysozoa</taxon>
        <taxon>Arthropoda</taxon>
        <taxon>Hexapoda</taxon>
        <taxon>Insecta</taxon>
        <taxon>Pterygota</taxon>
        <taxon>Neoptera</taxon>
        <taxon>Endopterygota</taxon>
        <taxon>Diptera</taxon>
        <taxon>Nematocera</taxon>
        <taxon>Culicoidea</taxon>
        <taxon>Culicidae</taxon>
        <taxon>Culicinae</taxon>
        <taxon>Aedini</taxon>
        <taxon>Aedes</taxon>
        <taxon>Stegomyia</taxon>
    </lineage>
</organism>
<reference evidence="16" key="1">
    <citation type="journal article" date="2015" name="Proc. Natl. Acad. Sci. U.S.A.">
        <title>Genome sequence of the Asian Tiger mosquito, Aedes albopictus, reveals insights into its biology, genetics, and evolution.</title>
        <authorList>
            <person name="Chen X.G."/>
            <person name="Jiang X."/>
            <person name="Gu J."/>
            <person name="Xu M."/>
            <person name="Wu Y."/>
            <person name="Deng Y."/>
            <person name="Zhang C."/>
            <person name="Bonizzoni M."/>
            <person name="Dermauw W."/>
            <person name="Vontas J."/>
            <person name="Armbruster P."/>
            <person name="Huang X."/>
            <person name="Yang Y."/>
            <person name="Zhang H."/>
            <person name="He W."/>
            <person name="Peng H."/>
            <person name="Liu Y."/>
            <person name="Wu K."/>
            <person name="Chen J."/>
            <person name="Lirakis M."/>
            <person name="Topalis P."/>
            <person name="Van Leeuwen T."/>
            <person name="Hall A.B."/>
            <person name="Jiang X."/>
            <person name="Thorpe C."/>
            <person name="Mueller R.L."/>
            <person name="Sun C."/>
            <person name="Waterhouse R.M."/>
            <person name="Yan G."/>
            <person name="Tu Z.J."/>
            <person name="Fang X."/>
            <person name="James A.A."/>
        </authorList>
    </citation>
    <scope>NUCLEOTIDE SEQUENCE [LARGE SCALE GENOMIC DNA]</scope>
    <source>
        <strain evidence="16">Foshan</strain>
    </source>
</reference>
<evidence type="ECO:0000256" key="2">
    <source>
        <dbReference type="ARBA" id="ARBA00010370"/>
    </source>
</evidence>
<feature type="domain" description="Peptidase metallopeptidase" evidence="14">
    <location>
        <begin position="223"/>
        <end position="379"/>
    </location>
</feature>
<dbReference type="InterPro" id="IPR018486">
    <property type="entry name" value="Hemopexin_CS"/>
</dbReference>
<evidence type="ECO:0000259" key="14">
    <source>
        <dbReference type="SMART" id="SM00235"/>
    </source>
</evidence>
<dbReference type="InterPro" id="IPR000585">
    <property type="entry name" value="Hemopexin-like_dom"/>
</dbReference>
<dbReference type="PROSITE" id="PS00024">
    <property type="entry name" value="HEMOPEXIN"/>
    <property type="match status" value="1"/>
</dbReference>
<keyword evidence="5" id="KW-0732">Signal</keyword>
<comment type="similarity">
    <text evidence="2">Belongs to the peptidase M10A family.</text>
</comment>
<evidence type="ECO:0000256" key="8">
    <source>
        <dbReference type="ARBA" id="ARBA00022833"/>
    </source>
</evidence>
<evidence type="ECO:0000256" key="13">
    <source>
        <dbReference type="PROSITE-ProRule" id="PRU01011"/>
    </source>
</evidence>
<keyword evidence="8" id="KW-0862">Zinc</keyword>
<dbReference type="CDD" id="cd00094">
    <property type="entry name" value="HX"/>
    <property type="match status" value="1"/>
</dbReference>
<dbReference type="SMART" id="SM00120">
    <property type="entry name" value="HX"/>
    <property type="match status" value="3"/>
</dbReference>
<evidence type="ECO:0000256" key="9">
    <source>
        <dbReference type="ARBA" id="ARBA00022837"/>
    </source>
</evidence>
<evidence type="ECO:0000313" key="16">
    <source>
        <dbReference type="Proteomes" id="UP000069940"/>
    </source>
</evidence>
<evidence type="ECO:0000313" key="15">
    <source>
        <dbReference type="EnsemblMetazoa" id="AALFPA23_007379.P9780"/>
    </source>
</evidence>
<evidence type="ECO:0000256" key="1">
    <source>
        <dbReference type="ARBA" id="ARBA00001947"/>
    </source>
</evidence>
<evidence type="ECO:0000256" key="12">
    <source>
        <dbReference type="ARBA" id="ARBA00023157"/>
    </source>
</evidence>
<dbReference type="RefSeq" id="XP_019551268.3">
    <property type="nucleotide sequence ID" value="XM_019695723.3"/>
</dbReference>
<dbReference type="CDD" id="cd04278">
    <property type="entry name" value="ZnMc_MMP"/>
    <property type="match status" value="1"/>
</dbReference>
<keyword evidence="10" id="KW-0482">Metalloprotease</keyword>
<dbReference type="Proteomes" id="UP000069940">
    <property type="component" value="Unassembled WGS sequence"/>
</dbReference>
<proteinExistence type="inferred from homology"/>
<evidence type="ECO:0000256" key="4">
    <source>
        <dbReference type="ARBA" id="ARBA00022723"/>
    </source>
</evidence>
<dbReference type="Gene3D" id="2.110.10.10">
    <property type="entry name" value="Hemopexin-like domain"/>
    <property type="match status" value="2"/>
</dbReference>
<feature type="repeat" description="Hemopexin" evidence="13">
    <location>
        <begin position="439"/>
        <end position="484"/>
    </location>
</feature>
<dbReference type="SUPFAM" id="SSF55486">
    <property type="entry name" value="Metalloproteases ('zincins'), catalytic domain"/>
    <property type="match status" value="1"/>
</dbReference>
<sequence>MWVYLLCNVNHKQTRNCLQYKVESFLSDYELPIPSLSIRLVGLTLNQSVGKSETNLIFACSVAIVALWFTDTLGSDRCEDMILVGRSSVTVCLLLICCEFTHLNVEAVPATTSPDPKVSKLSRKKASRRVRVLPDPAEVLLIPDVSELDAEVVLRDLGYNDIEEDDIDLHRMPDSSELALSEIIRIFQHDNDIPVTGVLDDETKLAIGRPHCGSKKSAKLKTGVRKWSKNVISYSIENFPRGKRAAPIQSMLKKAFNEWSKVTNLDFVEVDGVDADIEINFGGRLHKKRGSRCTFDDANTLAHAFFPEVGDIHFHTRYFFNDEDVTLEDFLDTAMHEIGHSLGLEHSRSKTSLMHPTESNRFTEPQPIDIKSIQEMYGVRRGGRSMGSEAPKLCSLEKIDAAIQESDGNLYVFSGNFYYNVNEKRPVGRLISSKWPGLPGNIDAALRYGDGRSYFFKGNKYWRFADGRLNAGHPRLISEGFRGLPSNIDALMSDDDGDIFALKGGQYWVYDVSKRRVGSEYPARMRDMGLPANVDAALDTEDELVAFKDGLKYVLQPSGRFRVDENEWLVCE</sequence>
<dbReference type="PANTHER" id="PTHR10201">
    <property type="entry name" value="MATRIX METALLOPROTEINASE"/>
    <property type="match status" value="1"/>
</dbReference>
<keyword evidence="11" id="KW-0865">Zymogen</keyword>
<feature type="repeat" description="Hemopexin" evidence="13">
    <location>
        <begin position="485"/>
        <end position="532"/>
    </location>
</feature>
<accession>A0ABM1YAM0</accession>
<dbReference type="Pfam" id="PF00413">
    <property type="entry name" value="Peptidase_M10"/>
    <property type="match status" value="1"/>
</dbReference>
<reference evidence="15" key="2">
    <citation type="submission" date="2025-05" db="UniProtKB">
        <authorList>
            <consortium name="EnsemblMetazoa"/>
        </authorList>
    </citation>
    <scope>IDENTIFICATION</scope>
    <source>
        <strain evidence="15">Foshan</strain>
    </source>
</reference>
<dbReference type="SMART" id="SM00235">
    <property type="entry name" value="ZnMc"/>
    <property type="match status" value="1"/>
</dbReference>
<evidence type="ECO:0000256" key="6">
    <source>
        <dbReference type="ARBA" id="ARBA00022737"/>
    </source>
</evidence>
<dbReference type="InterPro" id="IPR001818">
    <property type="entry name" value="Pept_M10_metallopeptidase"/>
</dbReference>
<dbReference type="Gene3D" id="3.40.390.10">
    <property type="entry name" value="Collagenase (Catalytic Domain)"/>
    <property type="match status" value="1"/>
</dbReference>
<feature type="repeat" description="Hemopexin" evidence="13">
    <location>
        <begin position="396"/>
        <end position="438"/>
    </location>
</feature>
<evidence type="ECO:0000256" key="10">
    <source>
        <dbReference type="ARBA" id="ARBA00023049"/>
    </source>
</evidence>
<dbReference type="PROSITE" id="PS51642">
    <property type="entry name" value="HEMOPEXIN_2"/>
    <property type="match status" value="3"/>
</dbReference>
<keyword evidence="6" id="KW-0677">Repeat</keyword>
<keyword evidence="3" id="KW-0645">Protease</keyword>
<dbReference type="PRINTS" id="PR00138">
    <property type="entry name" value="MATRIXIN"/>
</dbReference>
<evidence type="ECO:0000256" key="3">
    <source>
        <dbReference type="ARBA" id="ARBA00022670"/>
    </source>
</evidence>
<dbReference type="Pfam" id="PF00045">
    <property type="entry name" value="Hemopexin"/>
    <property type="match status" value="2"/>
</dbReference>
<dbReference type="InterPro" id="IPR024079">
    <property type="entry name" value="MetalloPept_cat_dom_sf"/>
</dbReference>
<dbReference type="EnsemblMetazoa" id="AALFPA23_007379.R9780">
    <property type="protein sequence ID" value="AALFPA23_007379.P9780"/>
    <property type="gene ID" value="AALFPA23_007379"/>
</dbReference>
<evidence type="ECO:0000256" key="7">
    <source>
        <dbReference type="ARBA" id="ARBA00022801"/>
    </source>
</evidence>
<keyword evidence="7" id="KW-0378">Hydrolase</keyword>
<evidence type="ECO:0000256" key="11">
    <source>
        <dbReference type="ARBA" id="ARBA00023145"/>
    </source>
</evidence>
<evidence type="ECO:0000256" key="5">
    <source>
        <dbReference type="ARBA" id="ARBA00022729"/>
    </source>
</evidence>
<dbReference type="InterPro" id="IPR033739">
    <property type="entry name" value="M10A_MMP"/>
</dbReference>
<keyword evidence="16" id="KW-1185">Reference proteome</keyword>
<dbReference type="InterPro" id="IPR006026">
    <property type="entry name" value="Peptidase_Metallo"/>
</dbReference>
<dbReference type="GeneID" id="109421241"/>
<name>A0ABM1YAM0_AEDAL</name>